<keyword evidence="3" id="KW-1185">Reference proteome</keyword>
<protein>
    <submittedName>
        <fullName evidence="2">Uncharacterized protein</fullName>
    </submittedName>
</protein>
<dbReference type="PANTHER" id="PTHR32254">
    <property type="entry name" value="EXPRESSED PROTEIN"/>
    <property type="match status" value="1"/>
</dbReference>
<dbReference type="Gramene" id="FCD_00001154-RA">
    <property type="protein sequence ID" value="FCD_00001154-RA:cds"/>
    <property type="gene ID" value="FCD_00001154"/>
</dbReference>
<keyword evidence="1" id="KW-0812">Transmembrane</keyword>
<feature type="transmembrane region" description="Helical" evidence="1">
    <location>
        <begin position="14"/>
        <end position="37"/>
    </location>
</feature>
<dbReference type="AlphaFoldDB" id="A0AA87Z4F1"/>
<dbReference type="Pfam" id="PF06364">
    <property type="entry name" value="DUF1068"/>
    <property type="match status" value="2"/>
</dbReference>
<organism evidence="2 3">
    <name type="scientific">Ficus carica</name>
    <name type="common">Common fig</name>
    <dbReference type="NCBI Taxonomy" id="3494"/>
    <lineage>
        <taxon>Eukaryota</taxon>
        <taxon>Viridiplantae</taxon>
        <taxon>Streptophyta</taxon>
        <taxon>Embryophyta</taxon>
        <taxon>Tracheophyta</taxon>
        <taxon>Spermatophyta</taxon>
        <taxon>Magnoliopsida</taxon>
        <taxon>eudicotyledons</taxon>
        <taxon>Gunneridae</taxon>
        <taxon>Pentapetalae</taxon>
        <taxon>rosids</taxon>
        <taxon>fabids</taxon>
        <taxon>Rosales</taxon>
        <taxon>Moraceae</taxon>
        <taxon>Ficeae</taxon>
        <taxon>Ficus</taxon>
    </lineage>
</organism>
<sequence length="205" mass="23133">MAISPDNRLCSTRAVLRTVLVVFCVCLVGYSTVPMWLEENSNAQGSCPHCLCDCSSEDFIPMPSEFIVFSLEGIVCPFTDLMFIPIARLLVAGFLDISVADCGKDIPELYEEMRKDVVTLTVEELELRKTVANETLEHTRALISDARKATSHYQKEAEKCNVGVETCEEAREIAEAQLVEERRLSALWEERARELGWKPDRRLLS</sequence>
<dbReference type="PANTHER" id="PTHR32254:SF6">
    <property type="entry name" value="DUF1068 DOMAIN-CONTAINING PROTEIN"/>
    <property type="match status" value="1"/>
</dbReference>
<evidence type="ECO:0000313" key="3">
    <source>
        <dbReference type="Proteomes" id="UP001187192"/>
    </source>
</evidence>
<accession>A0AA87Z4F1</accession>
<keyword evidence="1" id="KW-0472">Membrane</keyword>
<dbReference type="InterPro" id="IPR010471">
    <property type="entry name" value="DUF1068"/>
</dbReference>
<dbReference type="EMBL" id="BTGU01000001">
    <property type="protein sequence ID" value="GMN25115.1"/>
    <property type="molecule type" value="Genomic_DNA"/>
</dbReference>
<comment type="caution">
    <text evidence="2">The sequence shown here is derived from an EMBL/GenBank/DDBJ whole genome shotgun (WGS) entry which is preliminary data.</text>
</comment>
<evidence type="ECO:0000313" key="2">
    <source>
        <dbReference type="EMBL" id="GMN25115.1"/>
    </source>
</evidence>
<evidence type="ECO:0000256" key="1">
    <source>
        <dbReference type="SAM" id="Phobius"/>
    </source>
</evidence>
<keyword evidence="1" id="KW-1133">Transmembrane helix</keyword>
<reference evidence="2" key="1">
    <citation type="submission" date="2023-07" db="EMBL/GenBank/DDBJ databases">
        <title>draft genome sequence of fig (Ficus carica).</title>
        <authorList>
            <person name="Takahashi T."/>
            <person name="Nishimura K."/>
        </authorList>
    </citation>
    <scope>NUCLEOTIDE SEQUENCE</scope>
</reference>
<dbReference type="Proteomes" id="UP001187192">
    <property type="component" value="Unassembled WGS sequence"/>
</dbReference>
<proteinExistence type="predicted"/>
<gene>
    <name evidence="2" type="ORF">TIFTF001_000805</name>
</gene>
<name>A0AA87Z4F1_FICCA</name>